<keyword evidence="1" id="KW-0472">Membrane</keyword>
<protein>
    <submittedName>
        <fullName evidence="3">Uncharacterized protein (TIGR02099 family)</fullName>
    </submittedName>
</protein>
<sequence length="1362" mass="147636">MSFTATVTAAFDHAAGRATRRALRWLLRGMRWALALLLLLWGLLLAAWLLLHWAILPHINDWRPELERLASRSLGLQAEIGEIAARSGSWVPAVELRDVRLRDASGREALRLPRVAAALSARSIWALELRFEQLLIDAPELEVRRDAQGRVFVAGLAQDGSSGGEALADWFFSQHEFVIQRGRVRWRDEKRGAAPLELVDLDLVMRNGLRRHELRLDATPPADWGQRFSLRGRFNQSLLKRPGELRFWSGQLYAELPRADVRQLRRHVDLPFELSEGDGALRAWAEIKNGQAQGLTLDMGLRAVRLRLGAEMEPLALSRIEGRLALQNTSQGTVLSARQLGFELEDSADGELVWPRSDWSLSLRRAPAGPEGLPGAVRAGELSAQRLDLALMNRIASRLPLSAAQRQWLAELAPQGLVSELKASWEGALQNPTSYRLKAGLSDLRLAARPAPDQAVGRPGFAGASLQLEASERGGQARLQIRDGQLEFPGVFEEPVLPMQRLSAQLSWRIEPAAGGKPPAIELKLTDVRLANEDVRGELEALWKTGPGGASGLERGRAGRFPGHLELKGRLDRAQAARVARYLPLGVGPVARSYVRDAIRSGEARNTQFKLSGDLWDFPYDVAQQGQFRISTQAQDLSLAYVPGVAGAEPAWPPMEKLQAELVFERGSMRIRNARARVLGYELHSVNGGIKDLMHEQVLELEGQGRGPLPELLRYLKLSPVGEWIGGGLREASGNGPAQLRLGLRMPLNETDKTQVKGQVVLGGNELRIRPDVPLLANARARIDFDRRSVSIQGGQARVLGGDASFEGSTQRDGSLRISGQGLLTAEGLRRATELGPVSRLAQSLSGQTSYRLQLGLREGGTELSLSSSLQGLASELPAPLGKTAESSLPLRYQNSLLPQGRDELKLELGTALQLHYQRDLSGASPRVLAGALALQDRLPALPAQGVVMQASPPQLDLDAWQLVAQRLLGAGASGAEALEGGYAPGQIALRAPSLRVAGRPLSKVVAGISRGSEPGIWRATLEAEQLSGYLEMRQARGSQAPRIHARLARLSLPKSEAEGVSALLEQGPPAASSQAQVPALDIVVEDFELRGKRLGRLEVEAQAQGPQRDWRLTRLQLRHPDAVLNATGQWLPEPGRGQRRTVLDWKLDVADAGNLLERLGQGRILRGGKGQAAGQLSWQGSPLAPDYPSMAGQLNLALDAGQFLQAEPGVGRLLGILSLQSLPRRLALDFRDVFSEGFAFDGFGGDIKIAQGVASSQNLRMSGVQAVVLMEGQADLARETQDLRVLVVPEINAGGAALAYAAINPAVGLGTFLAQLVLRRPMMAANTREFRVSGSWDDPKVERVSRAKAAAEPSAAAASAP</sequence>
<gene>
    <name evidence="3" type="ORF">DFR39_101830</name>
</gene>
<reference evidence="3 4" key="1">
    <citation type="submission" date="2019-03" db="EMBL/GenBank/DDBJ databases">
        <title>Genomic Encyclopedia of Type Strains, Phase IV (KMG-IV): sequencing the most valuable type-strain genomes for metagenomic binning, comparative biology and taxonomic classification.</title>
        <authorList>
            <person name="Goeker M."/>
        </authorList>
    </citation>
    <scope>NUCLEOTIDE SEQUENCE [LARGE SCALE GENOMIC DNA]</scope>
    <source>
        <strain evidence="3 4">DSM 25082</strain>
    </source>
</reference>
<evidence type="ECO:0000313" key="4">
    <source>
        <dbReference type="Proteomes" id="UP000295357"/>
    </source>
</evidence>
<organism evidence="3 4">
    <name type="scientific">Roseateles asaccharophilus</name>
    <dbReference type="NCBI Taxonomy" id="582607"/>
    <lineage>
        <taxon>Bacteria</taxon>
        <taxon>Pseudomonadati</taxon>
        <taxon>Pseudomonadota</taxon>
        <taxon>Betaproteobacteria</taxon>
        <taxon>Burkholderiales</taxon>
        <taxon>Sphaerotilaceae</taxon>
        <taxon>Roseateles</taxon>
    </lineage>
</organism>
<keyword evidence="1" id="KW-0812">Transmembrane</keyword>
<feature type="transmembrane region" description="Helical" evidence="1">
    <location>
        <begin position="32"/>
        <end position="55"/>
    </location>
</feature>
<dbReference type="InterPro" id="IPR011836">
    <property type="entry name" value="YhdP"/>
</dbReference>
<dbReference type="EMBL" id="SNXE01000001">
    <property type="protein sequence ID" value="TDP13355.1"/>
    <property type="molecule type" value="Genomic_DNA"/>
</dbReference>
<evidence type="ECO:0000313" key="3">
    <source>
        <dbReference type="EMBL" id="TDP13355.1"/>
    </source>
</evidence>
<dbReference type="Pfam" id="PF13116">
    <property type="entry name" value="YhdP"/>
    <property type="match status" value="1"/>
</dbReference>
<dbReference type="InterPro" id="IPR025263">
    <property type="entry name" value="YhdP_central"/>
</dbReference>
<evidence type="ECO:0000256" key="1">
    <source>
        <dbReference type="SAM" id="Phobius"/>
    </source>
</evidence>
<dbReference type="Proteomes" id="UP000295357">
    <property type="component" value="Unassembled WGS sequence"/>
</dbReference>
<dbReference type="OrthoDB" id="8521382at2"/>
<keyword evidence="4" id="KW-1185">Reference proteome</keyword>
<proteinExistence type="predicted"/>
<evidence type="ECO:0000259" key="2">
    <source>
        <dbReference type="Pfam" id="PF13116"/>
    </source>
</evidence>
<name>A0A4R6NE79_9BURK</name>
<feature type="transmembrane region" description="Helical" evidence="1">
    <location>
        <begin position="1298"/>
        <end position="1319"/>
    </location>
</feature>
<comment type="caution">
    <text evidence="3">The sequence shown here is derived from an EMBL/GenBank/DDBJ whole genome shotgun (WGS) entry which is preliminary data.</text>
</comment>
<dbReference type="PANTHER" id="PTHR38690">
    <property type="entry name" value="PROTEASE-RELATED"/>
    <property type="match status" value="1"/>
</dbReference>
<dbReference type="PANTHER" id="PTHR38690:SF1">
    <property type="entry name" value="PROTEASE"/>
    <property type="match status" value="1"/>
</dbReference>
<dbReference type="NCBIfam" id="TIGR02099">
    <property type="entry name" value="YhdP family protein"/>
    <property type="match status" value="1"/>
</dbReference>
<keyword evidence="1" id="KW-1133">Transmembrane helix</keyword>
<accession>A0A4R6NE79</accession>
<feature type="domain" description="YhdP central" evidence="2">
    <location>
        <begin position="25"/>
        <end position="1342"/>
    </location>
</feature>